<dbReference type="Gene3D" id="3.40.50.11660">
    <property type="entry name" value="Glycosyl transferase family 10, C-terminal domain"/>
    <property type="match status" value="1"/>
</dbReference>
<dbReference type="GO" id="GO:0008417">
    <property type="term" value="F:fucosyltransferase activity"/>
    <property type="evidence" value="ECO:0007669"/>
    <property type="project" value="InterPro"/>
</dbReference>
<dbReference type="KEGG" id="sua:Saut_1498"/>
<keyword evidence="3" id="KW-0808">Transferase</keyword>
<evidence type="ECO:0000256" key="2">
    <source>
        <dbReference type="ARBA" id="ARBA00022676"/>
    </source>
</evidence>
<dbReference type="InterPro" id="IPR055270">
    <property type="entry name" value="Glyco_tran_10_C"/>
</dbReference>
<dbReference type="PANTHER" id="PTHR11929:SF194">
    <property type="entry name" value="ALPHA-(1,3)-FUCOSYLTRANSFERASE 10"/>
    <property type="match status" value="1"/>
</dbReference>
<keyword evidence="6" id="KW-1185">Reference proteome</keyword>
<comment type="similarity">
    <text evidence="1">Belongs to the glycosyltransferase 10 family.</text>
</comment>
<evidence type="ECO:0000313" key="6">
    <source>
        <dbReference type="Proteomes" id="UP000007803"/>
    </source>
</evidence>
<reference evidence="6" key="1">
    <citation type="journal article" date="2010" name="Stand. Genomic Sci.">
        <title>Complete genome sequence of Sulfurimonas autotrophica type strain (OK10).</title>
        <authorList>
            <person name="Sikorski J."/>
            <person name="Munk C."/>
            <person name="Lapidus A."/>
            <person name="Djao O."/>
            <person name="Lucas S."/>
            <person name="Glavina Del Rio T."/>
            <person name="Nolan M."/>
            <person name="Tice H."/>
            <person name="Han C."/>
            <person name="Cheng J."/>
            <person name="Tapia R."/>
            <person name="Goodwin L."/>
            <person name="Pitluck S."/>
            <person name="Liolios K."/>
            <person name="Ivanova N."/>
            <person name="Mavromatis K."/>
            <person name="Mikhailova N."/>
            <person name="Pati A."/>
            <person name="Sims D."/>
            <person name="Meincke L."/>
            <person name="Brettin T."/>
            <person name="Detter J."/>
            <person name="Chen A."/>
            <person name="Palaniappan K."/>
            <person name="Land M."/>
            <person name="Hauser L."/>
            <person name="Chang Y."/>
            <person name="Jeffries C."/>
            <person name="Rohde M."/>
            <person name="Lang E."/>
            <person name="Spring S."/>
            <person name="Goker M."/>
            <person name="Woyke T."/>
            <person name="Bristow J."/>
            <person name="Eisen J."/>
            <person name="Markowitz V."/>
            <person name="Hugenholtz P."/>
            <person name="Kyrpides N."/>
            <person name="Klenk H."/>
        </authorList>
    </citation>
    <scope>NUCLEOTIDE SEQUENCE [LARGE SCALE GENOMIC DNA]</scope>
    <source>
        <strain evidence="6">ATCC BAA-671 / DSM 16294 / JCM 11897 / OK10</strain>
    </source>
</reference>
<dbReference type="SUPFAM" id="SSF53756">
    <property type="entry name" value="UDP-Glycosyltransferase/glycogen phosphorylase"/>
    <property type="match status" value="1"/>
</dbReference>
<evidence type="ECO:0000259" key="4">
    <source>
        <dbReference type="Pfam" id="PF00852"/>
    </source>
</evidence>
<organism evidence="5 6">
    <name type="scientific">Sulfurimonas autotrophica (strain ATCC BAA-671 / DSM 16294 / JCM 11897 / OK10)</name>
    <dbReference type="NCBI Taxonomy" id="563040"/>
    <lineage>
        <taxon>Bacteria</taxon>
        <taxon>Pseudomonadati</taxon>
        <taxon>Campylobacterota</taxon>
        <taxon>Epsilonproteobacteria</taxon>
        <taxon>Campylobacterales</taxon>
        <taxon>Sulfurimonadaceae</taxon>
        <taxon>Sulfurimonas</taxon>
    </lineage>
</organism>
<dbReference type="AlphaFoldDB" id="E0UUP1"/>
<sequence>MKKASIVVENFYGKNRLFDLSDKIINRDNCMYPFYLLKMKFEELGYDLSTHDINSIEDSEIVIYNEMPKILSTQNDIDKSYLLIFESELIRPDNWDKQKHHYFNKIFTWKDDIVDNKKYFKFNFAQEIVKNINKDLSKKEKLCTLIAGNKQSVHPLELYSKRVEAIKWFEKNHIEDFDFYGIGWDKYTSSNKYINFIFNKINISPHYISYKGKVESKKETLTKYKFVICYENARDIPGYITEKIFDCFFAGCVPVYWGANNITEHIPEECFIDKRKYDTYEKLYDFIYNMSDEEYLKYLNNIEFYLNSEKSYQYSSEFFAETIIDATKKV</sequence>
<dbReference type="Pfam" id="PF00852">
    <property type="entry name" value="Glyco_transf_10"/>
    <property type="match status" value="1"/>
</dbReference>
<evidence type="ECO:0000256" key="3">
    <source>
        <dbReference type="ARBA" id="ARBA00022679"/>
    </source>
</evidence>
<gene>
    <name evidence="5" type="ordered locus">Saut_1498</name>
</gene>
<dbReference type="Proteomes" id="UP000007803">
    <property type="component" value="Chromosome"/>
</dbReference>
<dbReference type="STRING" id="563040.Saut_1498"/>
<dbReference type="GO" id="GO:0016020">
    <property type="term" value="C:membrane"/>
    <property type="evidence" value="ECO:0007669"/>
    <property type="project" value="InterPro"/>
</dbReference>
<dbReference type="EMBL" id="CP002205">
    <property type="protein sequence ID" value="ADN09545.1"/>
    <property type="molecule type" value="Genomic_DNA"/>
</dbReference>
<dbReference type="PANTHER" id="PTHR11929">
    <property type="entry name" value="ALPHA- 1,3 -FUCOSYLTRANSFERASE"/>
    <property type="match status" value="1"/>
</dbReference>
<name>E0UUP1_SULAO</name>
<keyword evidence="2" id="KW-0328">Glycosyltransferase</keyword>
<protein>
    <recommendedName>
        <fullName evidence="4">Fucosyltransferase C-terminal domain-containing protein</fullName>
    </recommendedName>
</protein>
<dbReference type="RefSeq" id="WP_013327298.1">
    <property type="nucleotide sequence ID" value="NC_014506.1"/>
</dbReference>
<dbReference type="CAZy" id="GT10">
    <property type="family name" value="Glycosyltransferase Family 10"/>
</dbReference>
<dbReference type="InterPro" id="IPR001503">
    <property type="entry name" value="Glyco_trans_10"/>
</dbReference>
<evidence type="ECO:0000313" key="5">
    <source>
        <dbReference type="EMBL" id="ADN09545.1"/>
    </source>
</evidence>
<proteinExistence type="inferred from homology"/>
<feature type="domain" description="Fucosyltransferase C-terminal" evidence="4">
    <location>
        <begin position="192"/>
        <end position="304"/>
    </location>
</feature>
<accession>E0UUP1</accession>
<dbReference type="HOGENOM" id="CLU_056490_0_0_7"/>
<dbReference type="eggNOG" id="COG0457">
    <property type="taxonomic scope" value="Bacteria"/>
</dbReference>
<dbReference type="OrthoDB" id="9791032at2"/>
<evidence type="ECO:0000256" key="1">
    <source>
        <dbReference type="ARBA" id="ARBA00008919"/>
    </source>
</evidence>
<dbReference type="InterPro" id="IPR038577">
    <property type="entry name" value="GT10-like_C_sf"/>
</dbReference>